<name>I7MAJ7_TETTS</name>
<evidence type="ECO:0000256" key="4">
    <source>
        <dbReference type="ARBA" id="ARBA00022827"/>
    </source>
</evidence>
<keyword evidence="5" id="KW-0560">Oxidoreductase</keyword>
<organism evidence="7 8">
    <name type="scientific">Tetrahymena thermophila (strain SB210)</name>
    <dbReference type="NCBI Taxonomy" id="312017"/>
    <lineage>
        <taxon>Eukaryota</taxon>
        <taxon>Sar</taxon>
        <taxon>Alveolata</taxon>
        <taxon>Ciliophora</taxon>
        <taxon>Intramacronucleata</taxon>
        <taxon>Oligohymenophorea</taxon>
        <taxon>Hymenostomatida</taxon>
        <taxon>Tetrahymenina</taxon>
        <taxon>Tetrahymenidae</taxon>
        <taxon>Tetrahymena</taxon>
    </lineage>
</organism>
<dbReference type="InterPro" id="IPR045170">
    <property type="entry name" value="MTOX"/>
</dbReference>
<dbReference type="InParanoid" id="I7MAJ7"/>
<proteinExistence type="inferred from homology"/>
<dbReference type="OrthoDB" id="288395at2759"/>
<evidence type="ECO:0000256" key="3">
    <source>
        <dbReference type="ARBA" id="ARBA00022630"/>
    </source>
</evidence>
<dbReference type="eggNOG" id="KOG2820">
    <property type="taxonomic scope" value="Eukaryota"/>
</dbReference>
<evidence type="ECO:0000256" key="5">
    <source>
        <dbReference type="ARBA" id="ARBA00023002"/>
    </source>
</evidence>
<comment type="cofactor">
    <cofactor evidence="1">
        <name>FAD</name>
        <dbReference type="ChEBI" id="CHEBI:57692"/>
    </cofactor>
</comment>
<evidence type="ECO:0000259" key="6">
    <source>
        <dbReference type="Pfam" id="PF01266"/>
    </source>
</evidence>
<keyword evidence="4" id="KW-0274">FAD</keyword>
<dbReference type="RefSeq" id="XP_001024970.1">
    <property type="nucleotide sequence ID" value="XM_001024970.1"/>
</dbReference>
<dbReference type="HOGENOM" id="CLU_007884_2_1_1"/>
<dbReference type="NCBIfam" id="NF008425">
    <property type="entry name" value="PRK11259.1"/>
    <property type="match status" value="1"/>
</dbReference>
<accession>I7MAJ7</accession>
<dbReference type="SUPFAM" id="SSF51905">
    <property type="entry name" value="FAD/NAD(P)-binding domain"/>
    <property type="match status" value="1"/>
</dbReference>
<dbReference type="AlphaFoldDB" id="I7MAJ7"/>
<evidence type="ECO:0000313" key="7">
    <source>
        <dbReference type="EMBL" id="EAS04725.1"/>
    </source>
</evidence>
<dbReference type="KEGG" id="tet:TTHERM_00242470"/>
<dbReference type="InterPro" id="IPR036188">
    <property type="entry name" value="FAD/NAD-bd_sf"/>
</dbReference>
<dbReference type="PANTHER" id="PTHR10961">
    <property type="entry name" value="PEROXISOMAL SARCOSINE OXIDASE"/>
    <property type="match status" value="1"/>
</dbReference>
<reference evidence="8" key="1">
    <citation type="journal article" date="2006" name="PLoS Biol.">
        <title>Macronuclear genome sequence of the ciliate Tetrahymena thermophila, a model eukaryote.</title>
        <authorList>
            <person name="Eisen J.A."/>
            <person name="Coyne R.S."/>
            <person name="Wu M."/>
            <person name="Wu D."/>
            <person name="Thiagarajan M."/>
            <person name="Wortman J.R."/>
            <person name="Badger J.H."/>
            <person name="Ren Q."/>
            <person name="Amedeo P."/>
            <person name="Jones K.M."/>
            <person name="Tallon L.J."/>
            <person name="Delcher A.L."/>
            <person name="Salzberg S.L."/>
            <person name="Silva J.C."/>
            <person name="Haas B.J."/>
            <person name="Majoros W.H."/>
            <person name="Farzad M."/>
            <person name="Carlton J.M."/>
            <person name="Smith R.K. Jr."/>
            <person name="Garg J."/>
            <person name="Pearlman R.E."/>
            <person name="Karrer K.M."/>
            <person name="Sun L."/>
            <person name="Manning G."/>
            <person name="Elde N.C."/>
            <person name="Turkewitz A.P."/>
            <person name="Asai D.J."/>
            <person name="Wilkes D.E."/>
            <person name="Wang Y."/>
            <person name="Cai H."/>
            <person name="Collins K."/>
            <person name="Stewart B.A."/>
            <person name="Lee S.R."/>
            <person name="Wilamowska K."/>
            <person name="Weinberg Z."/>
            <person name="Ruzzo W.L."/>
            <person name="Wloga D."/>
            <person name="Gaertig J."/>
            <person name="Frankel J."/>
            <person name="Tsao C.-C."/>
            <person name="Gorovsky M.A."/>
            <person name="Keeling P.J."/>
            <person name="Waller R.F."/>
            <person name="Patron N.J."/>
            <person name="Cherry J.M."/>
            <person name="Stover N.A."/>
            <person name="Krieger C.J."/>
            <person name="del Toro C."/>
            <person name="Ryder H.F."/>
            <person name="Williamson S.C."/>
            <person name="Barbeau R.A."/>
            <person name="Hamilton E.P."/>
            <person name="Orias E."/>
        </authorList>
    </citation>
    <scope>NUCLEOTIDE SEQUENCE [LARGE SCALE GENOMIC DNA]</scope>
    <source>
        <strain evidence="8">SB210</strain>
    </source>
</reference>
<dbReference type="GeneID" id="7846809"/>
<evidence type="ECO:0000313" key="8">
    <source>
        <dbReference type="Proteomes" id="UP000009168"/>
    </source>
</evidence>
<keyword evidence="3" id="KW-0285">Flavoprotein</keyword>
<evidence type="ECO:0000256" key="2">
    <source>
        <dbReference type="ARBA" id="ARBA00010989"/>
    </source>
</evidence>
<comment type="similarity">
    <text evidence="2">Belongs to the MSOX/MTOX family.</text>
</comment>
<dbReference type="SUPFAM" id="SSF54373">
    <property type="entry name" value="FAD-linked reductases, C-terminal domain"/>
    <property type="match status" value="1"/>
</dbReference>
<gene>
    <name evidence="7" type="ORF">TTHERM_00242470</name>
</gene>
<dbReference type="EMBL" id="GG662443">
    <property type="protein sequence ID" value="EAS04725.1"/>
    <property type="molecule type" value="Genomic_DNA"/>
</dbReference>
<dbReference type="Proteomes" id="UP000009168">
    <property type="component" value="Unassembled WGS sequence"/>
</dbReference>
<sequence>MSQEVYDIIVLGLGAMGSASFYQAAKQGKKVLGIEQFEAAHNKGSSHGETRIIREAYHEGSFYVPMSQKSAKLFQELEKETGQKLYEKIGCLMVGTPDSQTILDSKLSADKYNLPYKMYNSKTIKERVPAWNIPEGFIALYDETAGLVYPERIINAHIDVALKKNPQARALFGTKALSKKVRKEDGLIEVNTSKGLFVSKQLIISAGLWGNDFLKELNLPLIIQKQSVAWFENDDSDKKLGQLPCYLVEYEKDKQVYGFPNALNTGVKVGLHKEGPTFKISDEINYDQDPAFYDRIRQKISPFIPSISQSKIAKQAVCFYTLTPDGHFIIDFHPQNDNIVILSPCSGHGFKFCSVIGQMAVELLLTKSNPYTYFKISRFNPTQKL</sequence>
<dbReference type="Gene3D" id="3.50.50.60">
    <property type="entry name" value="FAD/NAD(P)-binding domain"/>
    <property type="match status" value="1"/>
</dbReference>
<dbReference type="GO" id="GO:0050660">
    <property type="term" value="F:flavin adenine dinucleotide binding"/>
    <property type="evidence" value="ECO:0007669"/>
    <property type="project" value="InterPro"/>
</dbReference>
<feature type="domain" description="FAD dependent oxidoreductase" evidence="6">
    <location>
        <begin position="7"/>
        <end position="363"/>
    </location>
</feature>
<dbReference type="STRING" id="312017.I7MAJ7"/>
<dbReference type="OMA" id="FPSMWFQ"/>
<dbReference type="PANTHER" id="PTHR10961:SF7">
    <property type="entry name" value="FAD DEPENDENT OXIDOREDUCTASE DOMAIN-CONTAINING PROTEIN"/>
    <property type="match status" value="1"/>
</dbReference>
<keyword evidence="8" id="KW-1185">Reference proteome</keyword>
<dbReference type="Gene3D" id="3.30.9.10">
    <property type="entry name" value="D-Amino Acid Oxidase, subunit A, domain 2"/>
    <property type="match status" value="1"/>
</dbReference>
<dbReference type="GO" id="GO:0008115">
    <property type="term" value="F:sarcosine oxidase activity"/>
    <property type="evidence" value="ECO:0007669"/>
    <property type="project" value="TreeGrafter"/>
</dbReference>
<dbReference type="Pfam" id="PF01266">
    <property type="entry name" value="DAO"/>
    <property type="match status" value="1"/>
</dbReference>
<dbReference type="InterPro" id="IPR006076">
    <property type="entry name" value="FAD-dep_OxRdtase"/>
</dbReference>
<protein>
    <submittedName>
        <fullName evidence="7">FAD-dependent oxidoreductase</fullName>
    </submittedName>
</protein>
<evidence type="ECO:0000256" key="1">
    <source>
        <dbReference type="ARBA" id="ARBA00001974"/>
    </source>
</evidence>